<feature type="compositionally biased region" description="Polar residues" evidence="6">
    <location>
        <begin position="949"/>
        <end position="964"/>
    </location>
</feature>
<dbReference type="GO" id="GO:0070139">
    <property type="term" value="F:SUMO-specific endopeptidase activity"/>
    <property type="evidence" value="ECO:0007669"/>
    <property type="project" value="TreeGrafter"/>
</dbReference>
<keyword evidence="5" id="KW-0378">Hydrolase</keyword>
<keyword evidence="4" id="KW-0833">Ubl conjugation pathway</keyword>
<dbReference type="PROSITE" id="PS50600">
    <property type="entry name" value="ULP_PROTEASE"/>
    <property type="match status" value="1"/>
</dbReference>
<comment type="similarity">
    <text evidence="1">Belongs to the peptidase C48 family.</text>
</comment>
<sequence length="1082" mass="123198">MRWRDEASDERRLFPTYKKSQDDVPISVGQSFNKPKRPRVNQFSGFRPVDRITPKRKDSGPVRAWGESKITNGSAQPSTPSRHPLSSPTRVDNEHRALKRRRHSSGAVIDLVDDDERHTIDDGRTLQNRSPSVASVESPDNRERKRNPTRVFKVPEDNDPDEACMEVKPTKLKDRLNKPVETAEVDYKDVSLQIEEDNPRDPVIRHRFECEKRRGSDASESPDELQDDVAFRTNPESFASNRRTIGSDSFLNEVEQKQTRGVKRRLSPNDIRPTVFNSSNKSPNRRQRIQQPPRTHKYLFDINFFRFGSIQIENRSAQLFLDEGNDTIGTHQSIPSVSIPIRRINHVLSGTDGSLKCRFNLTKIEGAGNQVLVDIEFATEADKDQLCGLLRRTTKIREKSGEWMDKAFDNVVIVEPVRKKRLSSPDITESNDGTKPEPVKRQRVSVTLQAEKESPKGINQAPRRVPLPVMQPSSSIPKTPRSGDDEGVPIPVKTYQAFRKERETRSKARGLVDLVDNEPESVLEVTSGDRWSKPLVYPPVGKKKAEVNRYDLERLRDGEFLNDNLIGFYARFLEHYLERNKPEVSKRVYFFNSYFYATLTSPVKGRKGVNYQGVSKWTRNIDLFSHDYVVVPINENAHWYLAIICNLSTLKKRSGAKEGESMQEEPEAQQKVIDHNEIPETPSPEKAATPEETARDSLASMKIDDVVPSSNPQNSPNSDDEWPEKEENQASPPTVFHGEIPSVTVQSKLAVTDAVKKKKLKSSGPVYSIDQPTIITFDSLNEPRQHAIKVLKQYLMEESMKAKVSFEMKDIKGMTAKGIPLQPNYSDCGLYLLAYLEKFVQNPDEFVRNILRREMSTQVDWPTLKSGLLRRRLRDFLFKLHDEQESGQDTHLLVDAELISYLLSPAARPAKNAQNVEDAPVAEPEVIADSFQDKNETNDDAGSDMESVIQETQFSEQQGASNTQHEQEAADEPKPEQHVAEVVEVPKTPERELDVNVAVPDSSPVVITDSAPDAEKKAIHRDQRVEADKDIFEDMFEYFTYTRPRNRVEVQVPTVQVPRTPPARKPRKERTSPRQIKSNKKI</sequence>
<feature type="region of interest" description="Disordered" evidence="6">
    <location>
        <begin position="421"/>
        <end position="489"/>
    </location>
</feature>
<dbReference type="PANTHER" id="PTHR46896">
    <property type="entry name" value="SENTRIN-SPECIFIC PROTEASE"/>
    <property type="match status" value="1"/>
</dbReference>
<keyword evidence="9" id="KW-1185">Reference proteome</keyword>
<name>B6QFJ3_TALMQ</name>
<dbReference type="Proteomes" id="UP000001294">
    <property type="component" value="Unassembled WGS sequence"/>
</dbReference>
<feature type="region of interest" description="Disordered" evidence="6">
    <location>
        <begin position="656"/>
        <end position="739"/>
    </location>
</feature>
<dbReference type="Gene3D" id="3.40.395.10">
    <property type="entry name" value="Adenoviral Proteinase, Chain A"/>
    <property type="match status" value="1"/>
</dbReference>
<feature type="compositionally biased region" description="Basic and acidic residues" evidence="6">
    <location>
        <begin position="115"/>
        <end position="124"/>
    </location>
</feature>
<protein>
    <submittedName>
        <fullName evidence="8">Ulp1 protease family protein</fullName>
    </submittedName>
</protein>
<feature type="compositionally biased region" description="Basic and acidic residues" evidence="6">
    <location>
        <begin position="1"/>
        <end position="13"/>
    </location>
</feature>
<evidence type="ECO:0000256" key="1">
    <source>
        <dbReference type="ARBA" id="ARBA00005234"/>
    </source>
</evidence>
<feature type="compositionally biased region" description="Polar residues" evidence="6">
    <location>
        <begin position="234"/>
        <end position="250"/>
    </location>
</feature>
<gene>
    <name evidence="8" type="ORF">PMAA_082340</name>
</gene>
<evidence type="ECO:0000256" key="2">
    <source>
        <dbReference type="ARBA" id="ARBA00022553"/>
    </source>
</evidence>
<dbReference type="PANTHER" id="PTHR46896:SF3">
    <property type="entry name" value="FI06413P-RELATED"/>
    <property type="match status" value="1"/>
</dbReference>
<feature type="region of interest" description="Disordered" evidence="6">
    <location>
        <begin position="926"/>
        <end position="978"/>
    </location>
</feature>
<evidence type="ECO:0000259" key="7">
    <source>
        <dbReference type="PROSITE" id="PS50600"/>
    </source>
</evidence>
<evidence type="ECO:0000256" key="4">
    <source>
        <dbReference type="ARBA" id="ARBA00022786"/>
    </source>
</evidence>
<feature type="region of interest" description="Disordered" evidence="6">
    <location>
        <begin position="1"/>
        <end position="161"/>
    </location>
</feature>
<feature type="compositionally biased region" description="Basic and acidic residues" evidence="6">
    <location>
        <begin position="48"/>
        <end position="60"/>
    </location>
</feature>
<dbReference type="EMBL" id="DS995901">
    <property type="protein sequence ID" value="EEA24228.1"/>
    <property type="molecule type" value="Genomic_DNA"/>
</dbReference>
<dbReference type="Pfam" id="PF02902">
    <property type="entry name" value="Peptidase_C48"/>
    <property type="match status" value="1"/>
</dbReference>
<dbReference type="SUPFAM" id="SSF54001">
    <property type="entry name" value="Cysteine proteinases"/>
    <property type="match status" value="1"/>
</dbReference>
<dbReference type="OrthoDB" id="442460at2759"/>
<feature type="domain" description="Ubiquitin-like protease family profile" evidence="7">
    <location>
        <begin position="545"/>
        <end position="839"/>
    </location>
</feature>
<dbReference type="HOGENOM" id="CLU_007167_1_0_1"/>
<reference evidence="9" key="1">
    <citation type="journal article" date="2015" name="Genome Announc.">
        <title>Genome sequence of the AIDS-associated pathogen Penicillium marneffei (ATCC18224) and its near taxonomic relative Talaromyces stipitatus (ATCC10500).</title>
        <authorList>
            <person name="Nierman W.C."/>
            <person name="Fedorova-Abrams N.D."/>
            <person name="Andrianopoulos A."/>
        </authorList>
    </citation>
    <scope>NUCLEOTIDE SEQUENCE [LARGE SCALE GENOMIC DNA]</scope>
    <source>
        <strain evidence="9">ATCC 18224 / CBS 334.59 / QM 7333</strain>
    </source>
</reference>
<dbReference type="VEuPathDB" id="FungiDB:PMAA_082340"/>
<feature type="region of interest" description="Disordered" evidence="6">
    <location>
        <begin position="212"/>
        <end position="293"/>
    </location>
</feature>
<dbReference type="InterPro" id="IPR003653">
    <property type="entry name" value="Peptidase_C48_C"/>
</dbReference>
<dbReference type="InterPro" id="IPR038765">
    <property type="entry name" value="Papain-like_cys_pep_sf"/>
</dbReference>
<dbReference type="GO" id="GO:0005737">
    <property type="term" value="C:cytoplasm"/>
    <property type="evidence" value="ECO:0007669"/>
    <property type="project" value="TreeGrafter"/>
</dbReference>
<evidence type="ECO:0000313" key="9">
    <source>
        <dbReference type="Proteomes" id="UP000001294"/>
    </source>
</evidence>
<dbReference type="GO" id="GO:0016926">
    <property type="term" value="P:protein desumoylation"/>
    <property type="evidence" value="ECO:0007669"/>
    <property type="project" value="TreeGrafter"/>
</dbReference>
<proteinExistence type="inferred from homology"/>
<evidence type="ECO:0000256" key="5">
    <source>
        <dbReference type="ARBA" id="ARBA00022801"/>
    </source>
</evidence>
<dbReference type="PhylomeDB" id="B6QFJ3"/>
<evidence type="ECO:0000256" key="6">
    <source>
        <dbReference type="SAM" id="MobiDB-lite"/>
    </source>
</evidence>
<feature type="compositionally biased region" description="Polar residues" evidence="6">
    <location>
        <begin position="69"/>
        <end position="90"/>
    </location>
</feature>
<dbReference type="GO" id="GO:0005634">
    <property type="term" value="C:nucleus"/>
    <property type="evidence" value="ECO:0007669"/>
    <property type="project" value="TreeGrafter"/>
</dbReference>
<keyword evidence="3 8" id="KW-0645">Protease</keyword>
<organism evidence="8 9">
    <name type="scientific">Talaromyces marneffei (strain ATCC 18224 / CBS 334.59 / QM 7333)</name>
    <name type="common">Penicillium marneffei</name>
    <dbReference type="NCBI Taxonomy" id="441960"/>
    <lineage>
        <taxon>Eukaryota</taxon>
        <taxon>Fungi</taxon>
        <taxon>Dikarya</taxon>
        <taxon>Ascomycota</taxon>
        <taxon>Pezizomycotina</taxon>
        <taxon>Eurotiomycetes</taxon>
        <taxon>Eurotiomycetidae</taxon>
        <taxon>Eurotiales</taxon>
        <taxon>Trichocomaceae</taxon>
        <taxon>Talaromyces</taxon>
        <taxon>Talaromyces sect. Talaromyces</taxon>
    </lineage>
</organism>
<feature type="compositionally biased region" description="Low complexity" evidence="6">
    <location>
        <begin position="708"/>
        <end position="717"/>
    </location>
</feature>
<evidence type="ECO:0000313" key="8">
    <source>
        <dbReference type="EMBL" id="EEA24228.1"/>
    </source>
</evidence>
<dbReference type="STRING" id="441960.B6QFJ3"/>
<keyword evidence="2" id="KW-0597">Phosphoprotein</keyword>
<feature type="compositionally biased region" description="Basic and acidic residues" evidence="6">
    <location>
        <begin position="965"/>
        <end position="978"/>
    </location>
</feature>
<feature type="region of interest" description="Disordered" evidence="6">
    <location>
        <begin position="1050"/>
        <end position="1082"/>
    </location>
</feature>
<dbReference type="AlphaFoldDB" id="B6QFJ3"/>
<evidence type="ECO:0000256" key="3">
    <source>
        <dbReference type="ARBA" id="ARBA00022670"/>
    </source>
</evidence>
<feature type="compositionally biased region" description="Polar residues" evidence="6">
    <location>
        <begin position="125"/>
        <end position="135"/>
    </location>
</feature>
<accession>B6QFJ3</accession>
<dbReference type="InterPro" id="IPR051947">
    <property type="entry name" value="Sentrin-specific_protease"/>
</dbReference>
<dbReference type="GO" id="GO:0006508">
    <property type="term" value="P:proteolysis"/>
    <property type="evidence" value="ECO:0007669"/>
    <property type="project" value="UniProtKB-KW"/>
</dbReference>